<reference evidence="2 3" key="1">
    <citation type="submission" date="2015-12" db="EMBL/GenBank/DDBJ databases">
        <authorList>
            <person name="Shamseldin A."/>
            <person name="Moawad H."/>
            <person name="Abd El-Rahim W.M."/>
            <person name="Sadowsky M.J."/>
        </authorList>
    </citation>
    <scope>NUCLEOTIDE SEQUENCE [LARGE SCALE GENOMIC DNA]</scope>
    <source>
        <strain evidence="2 3">WF1</strain>
    </source>
</reference>
<evidence type="ECO:0000313" key="2">
    <source>
        <dbReference type="EMBL" id="OQK16708.1"/>
    </source>
</evidence>
<protein>
    <recommendedName>
        <fullName evidence="4">IgGFc-binding protein N-terminal domain-containing protein</fullName>
    </recommendedName>
</protein>
<name>A0A1V8M5C5_9GAMM</name>
<dbReference type="RefSeq" id="WP_080521332.1">
    <property type="nucleotide sequence ID" value="NZ_LPUF01000001.1"/>
</dbReference>
<evidence type="ECO:0000313" key="3">
    <source>
        <dbReference type="Proteomes" id="UP000191980"/>
    </source>
</evidence>
<dbReference type="STRING" id="1420851.AU255_02025"/>
<evidence type="ECO:0008006" key="4">
    <source>
        <dbReference type="Google" id="ProtNLM"/>
    </source>
</evidence>
<accession>A0A1V8M5C5</accession>
<evidence type="ECO:0000256" key="1">
    <source>
        <dbReference type="SAM" id="SignalP"/>
    </source>
</evidence>
<keyword evidence="3" id="KW-1185">Reference proteome</keyword>
<feature type="chain" id="PRO_5012212690" description="IgGFc-binding protein N-terminal domain-containing protein" evidence="1">
    <location>
        <begin position="25"/>
        <end position="617"/>
    </location>
</feature>
<feature type="signal peptide" evidence="1">
    <location>
        <begin position="1"/>
        <end position="24"/>
    </location>
</feature>
<organism evidence="2 3">
    <name type="scientific">Methyloprofundus sedimenti</name>
    <dbReference type="NCBI Taxonomy" id="1420851"/>
    <lineage>
        <taxon>Bacteria</taxon>
        <taxon>Pseudomonadati</taxon>
        <taxon>Pseudomonadota</taxon>
        <taxon>Gammaproteobacteria</taxon>
        <taxon>Methylococcales</taxon>
        <taxon>Methylococcaceae</taxon>
        <taxon>Methyloprofundus</taxon>
    </lineage>
</organism>
<proteinExistence type="predicted"/>
<keyword evidence="1" id="KW-0732">Signal</keyword>
<dbReference type="EMBL" id="LPUF01000001">
    <property type="protein sequence ID" value="OQK16708.1"/>
    <property type="molecule type" value="Genomic_DNA"/>
</dbReference>
<dbReference type="Proteomes" id="UP000191980">
    <property type="component" value="Unassembled WGS sequence"/>
</dbReference>
<gene>
    <name evidence="2" type="ORF">AU255_02025</name>
</gene>
<sequence length="617" mass="67772">MFKKTKIAAASAVILGLSSMAAQADGDLGVALNAAPSGGQVLVFPYYNVNNEFITVYNITNTTDAYKAIKVRFRESDNSNDVIDFNVYMSPHDVYTMQLEYAPAAGPGEDSGGVKLTTTDKTCAYPAIPADGLLFRYGVYASTVVEDVREGYLEVIEMGEIDEEAYVRRGLEGDGQLIASEGLLHDGDGVPADCSVIDRAWKQAVFVQGGAESNGSMPGDVDWVNPLAVNYPMQPTESDRGYYGLESLESQAMDTGLPNEYIAYHGTPITEPKGGIVGTSILVDLATIIGFVAEPTSILNYSEDAQHYLSQDDHFFHLPSLASGSNEYAYRAQGQLVEYDNVVRDWGLDDRDILPKTHIPSGINPMPVADVMLVTTLGNQYFLGQPGDAINTVSDLVVAAPMRKHAIYNDYQYHAEGTWDPLVDLPDNYIAVGSTPFTTPGQNGQLADEYGYWEYLPTAYDVNADVVYYDREEASYSVKTRDFSPPFAIVDEIIFDKEVNILSLHRDGTDPLDSVLGSENKVDLTMQPGFNNGWISFSFAETLTRSYNLTGDRYEEWFSEGICLKGCRFDAFGVPLHGFMASRVPARGGYVGEAFPHFYTRVGENMSHIEDDLNVLQ</sequence>
<dbReference type="OrthoDB" id="5763254at2"/>
<comment type="caution">
    <text evidence="2">The sequence shown here is derived from an EMBL/GenBank/DDBJ whole genome shotgun (WGS) entry which is preliminary data.</text>
</comment>
<dbReference type="AlphaFoldDB" id="A0A1V8M5C5"/>